<dbReference type="Gene3D" id="2.30.30.240">
    <property type="entry name" value="PRC-barrel domain"/>
    <property type="match status" value="1"/>
</dbReference>
<comment type="function">
    <text evidence="5">An accessory protein needed during the final step in the assembly of 30S ribosomal subunit, possibly for assembly of the head region. Essential for efficient processing of 16S rRNA. May be needed both before and after RbfA during the maturation of 16S rRNA. It has affinity for free ribosomal 30S subunits but not for 70S ribosomes.</text>
</comment>
<evidence type="ECO:0000313" key="9">
    <source>
        <dbReference type="Proteomes" id="UP000051160"/>
    </source>
</evidence>
<proteinExistence type="inferred from homology"/>
<accession>A0A0R1LQC3</accession>
<dbReference type="InterPro" id="IPR036976">
    <property type="entry name" value="RimM_N_sf"/>
</dbReference>
<gene>
    <name evidence="5" type="primary">rimM</name>
    <name evidence="8" type="ORF">FD04_GL000999</name>
</gene>
<comment type="caution">
    <text evidence="8">The sequence shown here is derived from an EMBL/GenBank/DDBJ whole genome shotgun (WGS) entry which is preliminary data.</text>
</comment>
<dbReference type="HAMAP" id="MF_00014">
    <property type="entry name" value="Ribosome_mat_RimM"/>
    <property type="match status" value="1"/>
</dbReference>
<dbReference type="GO" id="GO:0042274">
    <property type="term" value="P:ribosomal small subunit biogenesis"/>
    <property type="evidence" value="ECO:0007669"/>
    <property type="project" value="UniProtKB-UniRule"/>
</dbReference>
<feature type="domain" description="PRC-barrel" evidence="7">
    <location>
        <begin position="113"/>
        <end position="185"/>
    </location>
</feature>
<dbReference type="NCBIfam" id="TIGR02273">
    <property type="entry name" value="16S_RimM"/>
    <property type="match status" value="1"/>
</dbReference>
<evidence type="ECO:0000259" key="6">
    <source>
        <dbReference type="Pfam" id="PF01782"/>
    </source>
</evidence>
<evidence type="ECO:0000256" key="2">
    <source>
        <dbReference type="ARBA" id="ARBA00022517"/>
    </source>
</evidence>
<dbReference type="Proteomes" id="UP000051160">
    <property type="component" value="Unassembled WGS sequence"/>
</dbReference>
<dbReference type="AlphaFoldDB" id="A0A0R1LQC3"/>
<evidence type="ECO:0000313" key="8">
    <source>
        <dbReference type="EMBL" id="KRK98022.1"/>
    </source>
</evidence>
<dbReference type="InterPro" id="IPR009000">
    <property type="entry name" value="Transl_B-barrel_sf"/>
</dbReference>
<evidence type="ECO:0000256" key="1">
    <source>
        <dbReference type="ARBA" id="ARBA00022490"/>
    </source>
</evidence>
<keyword evidence="3 5" id="KW-0698">rRNA processing</keyword>
<reference evidence="8 9" key="1">
    <citation type="journal article" date="2015" name="Genome Announc.">
        <title>Expanding the biotechnology potential of lactobacilli through comparative genomics of 213 strains and associated genera.</title>
        <authorList>
            <person name="Sun Z."/>
            <person name="Harris H.M."/>
            <person name="McCann A."/>
            <person name="Guo C."/>
            <person name="Argimon S."/>
            <person name="Zhang W."/>
            <person name="Yang X."/>
            <person name="Jeffery I.B."/>
            <person name="Cooney J.C."/>
            <person name="Kagawa T.F."/>
            <person name="Liu W."/>
            <person name="Song Y."/>
            <person name="Salvetti E."/>
            <person name="Wrobel A."/>
            <person name="Rasinkangas P."/>
            <person name="Parkhill J."/>
            <person name="Rea M.C."/>
            <person name="O'Sullivan O."/>
            <person name="Ritari J."/>
            <person name="Douillard F.P."/>
            <person name="Paul Ross R."/>
            <person name="Yang R."/>
            <person name="Briner A.E."/>
            <person name="Felis G.E."/>
            <person name="de Vos W.M."/>
            <person name="Barrangou R."/>
            <person name="Klaenhammer T.R."/>
            <person name="Caufield P.W."/>
            <person name="Cui Y."/>
            <person name="Zhang H."/>
            <person name="O'Toole P.W."/>
        </authorList>
    </citation>
    <scope>NUCLEOTIDE SEQUENCE [LARGE SCALE GENOMIC DNA]</scope>
    <source>
        <strain evidence="8 9">DSM 19909</strain>
    </source>
</reference>
<dbReference type="InterPro" id="IPR027275">
    <property type="entry name" value="PRC-brl_dom"/>
</dbReference>
<evidence type="ECO:0000256" key="3">
    <source>
        <dbReference type="ARBA" id="ARBA00022552"/>
    </source>
</evidence>
<protein>
    <recommendedName>
        <fullName evidence="5">Ribosome maturation factor RimM</fullName>
    </recommendedName>
</protein>
<keyword evidence="4 5" id="KW-0143">Chaperone</keyword>
<dbReference type="PATRIC" id="fig|1423776.4.peg.1008"/>
<dbReference type="GO" id="GO:0005840">
    <property type="term" value="C:ribosome"/>
    <property type="evidence" value="ECO:0007669"/>
    <property type="project" value="InterPro"/>
</dbReference>
<dbReference type="Gene3D" id="2.40.30.60">
    <property type="entry name" value="RimM"/>
    <property type="match status" value="1"/>
</dbReference>
<sequence>MSKIRIDTKGGNDMYYKVGTIVNTHGIRGELRVVATTDFPQERFKKGSQLAVFKTEADQTPIETIKIASARQHKGFILITLDGYSDINEVLKFKGLVLKVDESNLSDNDLDDGQYYYHQIIGLNVVTEDGEQIGEIKEIMAPGANDIWVVKRPHQDDLLLPVIDQVVKQVDLENNQVIVTLMEGLD</sequence>
<organism evidence="8 9">
    <name type="scientific">Secundilactobacillus odoratitofui DSM 19909 = JCM 15043</name>
    <dbReference type="NCBI Taxonomy" id="1423776"/>
    <lineage>
        <taxon>Bacteria</taxon>
        <taxon>Bacillati</taxon>
        <taxon>Bacillota</taxon>
        <taxon>Bacilli</taxon>
        <taxon>Lactobacillales</taxon>
        <taxon>Lactobacillaceae</taxon>
        <taxon>Secundilactobacillus</taxon>
    </lineage>
</organism>
<comment type="subcellular location">
    <subcellularLocation>
        <location evidence="5">Cytoplasm</location>
    </subcellularLocation>
</comment>
<dbReference type="STRING" id="1423776.FD04_GL000999"/>
<dbReference type="GO" id="GO:0043022">
    <property type="term" value="F:ribosome binding"/>
    <property type="evidence" value="ECO:0007669"/>
    <property type="project" value="InterPro"/>
</dbReference>
<dbReference type="GO" id="GO:0006364">
    <property type="term" value="P:rRNA processing"/>
    <property type="evidence" value="ECO:0007669"/>
    <property type="project" value="UniProtKB-UniRule"/>
</dbReference>
<dbReference type="PANTHER" id="PTHR33692">
    <property type="entry name" value="RIBOSOME MATURATION FACTOR RIMM"/>
    <property type="match status" value="1"/>
</dbReference>
<dbReference type="SUPFAM" id="SSF50447">
    <property type="entry name" value="Translation proteins"/>
    <property type="match status" value="1"/>
</dbReference>
<keyword evidence="9" id="KW-1185">Reference proteome</keyword>
<feature type="domain" description="RimM N-terminal" evidence="6">
    <location>
        <begin position="18"/>
        <end position="103"/>
    </location>
</feature>
<comment type="similarity">
    <text evidence="5">Belongs to the RimM family.</text>
</comment>
<keyword evidence="1 5" id="KW-0963">Cytoplasm</keyword>
<evidence type="ECO:0000256" key="5">
    <source>
        <dbReference type="HAMAP-Rule" id="MF_00014"/>
    </source>
</evidence>
<dbReference type="Pfam" id="PF05239">
    <property type="entry name" value="PRC"/>
    <property type="match status" value="1"/>
</dbReference>
<keyword evidence="2 5" id="KW-0690">Ribosome biogenesis</keyword>
<dbReference type="PANTHER" id="PTHR33692:SF1">
    <property type="entry name" value="RIBOSOME MATURATION FACTOR RIMM"/>
    <property type="match status" value="1"/>
</dbReference>
<dbReference type="GO" id="GO:0005737">
    <property type="term" value="C:cytoplasm"/>
    <property type="evidence" value="ECO:0007669"/>
    <property type="project" value="UniProtKB-SubCell"/>
</dbReference>
<dbReference type="Pfam" id="PF01782">
    <property type="entry name" value="RimM"/>
    <property type="match status" value="1"/>
</dbReference>
<dbReference type="SUPFAM" id="SSF50346">
    <property type="entry name" value="PRC-barrel domain"/>
    <property type="match status" value="1"/>
</dbReference>
<evidence type="ECO:0000256" key="4">
    <source>
        <dbReference type="ARBA" id="ARBA00023186"/>
    </source>
</evidence>
<comment type="subunit">
    <text evidence="5">Binds ribosomal protein uS19.</text>
</comment>
<comment type="domain">
    <text evidence="5">The PRC barrel domain binds ribosomal protein uS19.</text>
</comment>
<dbReference type="InterPro" id="IPR011961">
    <property type="entry name" value="RimM"/>
</dbReference>
<name>A0A0R1LQC3_9LACO</name>
<dbReference type="InterPro" id="IPR002676">
    <property type="entry name" value="RimM_N"/>
</dbReference>
<dbReference type="EMBL" id="AZEE01000028">
    <property type="protein sequence ID" value="KRK98022.1"/>
    <property type="molecule type" value="Genomic_DNA"/>
</dbReference>
<dbReference type="InterPro" id="IPR011033">
    <property type="entry name" value="PRC_barrel-like_sf"/>
</dbReference>
<evidence type="ECO:0000259" key="7">
    <source>
        <dbReference type="Pfam" id="PF05239"/>
    </source>
</evidence>